<dbReference type="InterPro" id="IPR015424">
    <property type="entry name" value="PyrdxlP-dep_Trfase"/>
</dbReference>
<dbReference type="Proteomes" id="UP000580839">
    <property type="component" value="Unassembled WGS sequence"/>
</dbReference>
<dbReference type="Gene3D" id="3.40.640.10">
    <property type="entry name" value="Type I PLP-dependent aspartate aminotransferase-like (Major domain)"/>
    <property type="match status" value="1"/>
</dbReference>
<dbReference type="PROSITE" id="PS00595">
    <property type="entry name" value="AA_TRANSFER_CLASS_5"/>
    <property type="match status" value="1"/>
</dbReference>
<evidence type="ECO:0000256" key="5">
    <source>
        <dbReference type="ARBA" id="ARBA00022723"/>
    </source>
</evidence>
<dbReference type="AlphaFoldDB" id="A0A849SIQ3"/>
<evidence type="ECO:0000256" key="8">
    <source>
        <dbReference type="ARBA" id="ARBA00023014"/>
    </source>
</evidence>
<evidence type="ECO:0000259" key="11">
    <source>
        <dbReference type="Pfam" id="PF00266"/>
    </source>
</evidence>
<reference evidence="12 13" key="1">
    <citation type="submission" date="2020-04" db="EMBL/GenBank/DDBJ databases">
        <title>Metagenomic profiling of ammonia- and methane-oxidizing microorganisms in a Dutch drinking water treatment plant.</title>
        <authorList>
            <person name="Poghosyan L."/>
            <person name="Leucker S."/>
        </authorList>
    </citation>
    <scope>NUCLEOTIDE SEQUENCE [LARGE SCALE GENOMIC DNA]</scope>
    <source>
        <strain evidence="12">S-RSF-IL-03</strain>
    </source>
</reference>
<dbReference type="InterPro" id="IPR015421">
    <property type="entry name" value="PyrdxlP-dep_Trfase_major"/>
</dbReference>
<dbReference type="Gene3D" id="1.10.260.50">
    <property type="match status" value="1"/>
</dbReference>
<dbReference type="InterPro" id="IPR020578">
    <property type="entry name" value="Aminotrans_V_PyrdxlP_BS"/>
</dbReference>
<keyword evidence="8" id="KW-0411">Iron-sulfur</keyword>
<dbReference type="SUPFAM" id="SSF53383">
    <property type="entry name" value="PLP-dependent transferases"/>
    <property type="match status" value="1"/>
</dbReference>
<keyword evidence="4" id="KW-0808">Transferase</keyword>
<dbReference type="EC" id="2.8.1.7" evidence="3"/>
<sequence length="383" mass="39973">MTYLDHNASTPVRPEVTQALAALLASTGANPSSLHGDGQAVRAVVEHARREVAALVHARPEDVAFTSGGTEADHLALVGGAWALRERGRRVAISTVEHHAVHGAAEWLVELGFTVEHLPCDRSGIVDPARIDALPADTTLVALMLANNETGVIQPVADATARAHARGMRVHCDAVQAVGKIPVDLSALDVDYLALSAHKFGGMKGAGALITRRDAPLAPLFRGSAQERGRRAGTENVPGIRALGFASALATRELAEQSTRWRELRRRFETGLRERVPDAVVHGESAPRLPNTVNFSVPGARSDNLLMALDAHGVAVSAGAACASGAVEPSPVLTAMGVPRELAVCALRVSFGHPTTEGDIDAALAALAEVVPRVRAVTAGSPA</sequence>
<evidence type="ECO:0000256" key="3">
    <source>
        <dbReference type="ARBA" id="ARBA00012239"/>
    </source>
</evidence>
<dbReference type="PANTHER" id="PTHR11601">
    <property type="entry name" value="CYSTEINE DESULFURYLASE FAMILY MEMBER"/>
    <property type="match status" value="1"/>
</dbReference>
<protein>
    <recommendedName>
        <fullName evidence="3">cysteine desulfurase</fullName>
        <ecNumber evidence="3">2.8.1.7</ecNumber>
    </recommendedName>
</protein>
<dbReference type="PIRSF" id="PIRSF005572">
    <property type="entry name" value="NifS"/>
    <property type="match status" value="1"/>
</dbReference>
<keyword evidence="5" id="KW-0479">Metal-binding</keyword>
<evidence type="ECO:0000256" key="4">
    <source>
        <dbReference type="ARBA" id="ARBA00022679"/>
    </source>
</evidence>
<accession>A0A849SIQ3</accession>
<evidence type="ECO:0000313" key="12">
    <source>
        <dbReference type="EMBL" id="NOT35252.1"/>
    </source>
</evidence>
<dbReference type="EMBL" id="JABFRW010000183">
    <property type="protein sequence ID" value="NOT35252.1"/>
    <property type="molecule type" value="Genomic_DNA"/>
</dbReference>
<dbReference type="GO" id="GO:0046872">
    <property type="term" value="F:metal ion binding"/>
    <property type="evidence" value="ECO:0007669"/>
    <property type="project" value="UniProtKB-KW"/>
</dbReference>
<dbReference type="InterPro" id="IPR000192">
    <property type="entry name" value="Aminotrans_V_dom"/>
</dbReference>
<evidence type="ECO:0000313" key="13">
    <source>
        <dbReference type="Proteomes" id="UP000580839"/>
    </source>
</evidence>
<organism evidence="12 13">
    <name type="scientific">Eiseniibacteriota bacterium</name>
    <dbReference type="NCBI Taxonomy" id="2212470"/>
    <lineage>
        <taxon>Bacteria</taxon>
        <taxon>Candidatus Eiseniibacteriota</taxon>
    </lineage>
</organism>
<keyword evidence="7" id="KW-0408">Iron</keyword>
<dbReference type="InterPro" id="IPR016454">
    <property type="entry name" value="Cysteine_dSase"/>
</dbReference>
<evidence type="ECO:0000256" key="10">
    <source>
        <dbReference type="RuleBase" id="RU004504"/>
    </source>
</evidence>
<dbReference type="PANTHER" id="PTHR11601:SF34">
    <property type="entry name" value="CYSTEINE DESULFURASE"/>
    <property type="match status" value="1"/>
</dbReference>
<proteinExistence type="inferred from homology"/>
<evidence type="ECO:0000256" key="6">
    <source>
        <dbReference type="ARBA" id="ARBA00022898"/>
    </source>
</evidence>
<dbReference type="Pfam" id="PF00266">
    <property type="entry name" value="Aminotran_5"/>
    <property type="match status" value="1"/>
</dbReference>
<evidence type="ECO:0000256" key="1">
    <source>
        <dbReference type="ARBA" id="ARBA00001933"/>
    </source>
</evidence>
<comment type="cofactor">
    <cofactor evidence="1 10">
        <name>pyridoxal 5'-phosphate</name>
        <dbReference type="ChEBI" id="CHEBI:597326"/>
    </cofactor>
</comment>
<comment type="caution">
    <text evidence="12">The sequence shown here is derived from an EMBL/GenBank/DDBJ whole genome shotgun (WGS) entry which is preliminary data.</text>
</comment>
<keyword evidence="6" id="KW-0663">Pyridoxal phosphate</keyword>
<dbReference type="Gene3D" id="3.90.1150.10">
    <property type="entry name" value="Aspartate Aminotransferase, domain 1"/>
    <property type="match status" value="1"/>
</dbReference>
<feature type="domain" description="Aminotransferase class V" evidence="11">
    <location>
        <begin position="2"/>
        <end position="362"/>
    </location>
</feature>
<evidence type="ECO:0000256" key="7">
    <source>
        <dbReference type="ARBA" id="ARBA00023004"/>
    </source>
</evidence>
<dbReference type="GO" id="GO:0031071">
    <property type="term" value="F:cysteine desulfurase activity"/>
    <property type="evidence" value="ECO:0007669"/>
    <property type="project" value="UniProtKB-EC"/>
</dbReference>
<evidence type="ECO:0000256" key="2">
    <source>
        <dbReference type="ARBA" id="ARBA00006490"/>
    </source>
</evidence>
<comment type="similarity">
    <text evidence="2">Belongs to the class-V pyridoxal-phosphate-dependent aminotransferase family. NifS/IscS subfamily.</text>
</comment>
<name>A0A849SIQ3_UNCEI</name>
<dbReference type="InterPro" id="IPR015422">
    <property type="entry name" value="PyrdxlP-dep_Trfase_small"/>
</dbReference>
<dbReference type="GO" id="GO:0051536">
    <property type="term" value="F:iron-sulfur cluster binding"/>
    <property type="evidence" value="ECO:0007669"/>
    <property type="project" value="UniProtKB-KW"/>
</dbReference>
<evidence type="ECO:0000256" key="9">
    <source>
        <dbReference type="ARBA" id="ARBA00050776"/>
    </source>
</evidence>
<comment type="catalytic activity">
    <reaction evidence="9">
        <text>(sulfur carrier)-H + L-cysteine = (sulfur carrier)-SH + L-alanine</text>
        <dbReference type="Rhea" id="RHEA:43892"/>
        <dbReference type="Rhea" id="RHEA-COMP:14737"/>
        <dbReference type="Rhea" id="RHEA-COMP:14739"/>
        <dbReference type="ChEBI" id="CHEBI:29917"/>
        <dbReference type="ChEBI" id="CHEBI:35235"/>
        <dbReference type="ChEBI" id="CHEBI:57972"/>
        <dbReference type="ChEBI" id="CHEBI:64428"/>
        <dbReference type="EC" id="2.8.1.7"/>
    </reaction>
</comment>
<gene>
    <name evidence="12" type="ORF">HOP12_14000</name>
</gene>